<dbReference type="GO" id="GO:0003881">
    <property type="term" value="F:CDP-diacylglycerol-inositol 3-phosphatidyltransferase activity"/>
    <property type="evidence" value="ECO:0007669"/>
    <property type="project" value="UniProtKB-EC"/>
</dbReference>
<dbReference type="InterPro" id="IPR043130">
    <property type="entry name" value="CDP-OH_PTrfase_TM_dom"/>
</dbReference>
<dbReference type="Proteomes" id="UP000032336">
    <property type="component" value="Unassembled WGS sequence"/>
</dbReference>
<protein>
    <submittedName>
        <fullName evidence="3">CDP-diacylglycerol--inositol 3-phosphatidyltransferase</fullName>
        <ecNumber evidence="3">2.7.8.11</ecNumber>
    </submittedName>
</protein>
<dbReference type="Pfam" id="PF01066">
    <property type="entry name" value="CDP-OH_P_transf"/>
    <property type="match status" value="1"/>
</dbReference>
<dbReference type="eggNOG" id="COG0558">
    <property type="taxonomic scope" value="Bacteria"/>
</dbReference>
<dbReference type="GO" id="GO:0008654">
    <property type="term" value="P:phospholipid biosynthetic process"/>
    <property type="evidence" value="ECO:0007669"/>
    <property type="project" value="InterPro"/>
</dbReference>
<dbReference type="InterPro" id="IPR000462">
    <property type="entry name" value="CDP-OH_P_trans"/>
</dbReference>
<evidence type="ECO:0000313" key="4">
    <source>
        <dbReference type="Proteomes" id="UP000032336"/>
    </source>
</evidence>
<feature type="transmembrane region" description="Helical" evidence="2">
    <location>
        <begin position="152"/>
        <end position="174"/>
    </location>
</feature>
<dbReference type="GO" id="GO:0016020">
    <property type="term" value="C:membrane"/>
    <property type="evidence" value="ECO:0007669"/>
    <property type="project" value="InterPro"/>
</dbReference>
<name>A0A0D8FXA2_9ACTN</name>
<dbReference type="STRING" id="1121877.FEAC_02650"/>
<feature type="transmembrane region" description="Helical" evidence="2">
    <location>
        <begin position="112"/>
        <end position="132"/>
    </location>
</feature>
<dbReference type="EC" id="2.7.8.11" evidence="3"/>
<comment type="caution">
    <text evidence="3">The sequence shown here is derived from an EMBL/GenBank/DDBJ whole genome shotgun (WGS) entry which is preliminary data.</text>
</comment>
<keyword evidence="2" id="KW-1133">Transmembrane helix</keyword>
<keyword evidence="2" id="KW-0472">Membrane</keyword>
<dbReference type="AlphaFoldDB" id="A0A0D8FXA2"/>
<feature type="region of interest" description="Disordered" evidence="1">
    <location>
        <begin position="226"/>
        <end position="245"/>
    </location>
</feature>
<evidence type="ECO:0000313" key="3">
    <source>
        <dbReference type="EMBL" id="KJE77893.1"/>
    </source>
</evidence>
<reference evidence="3 4" key="1">
    <citation type="submission" date="2015-01" db="EMBL/GenBank/DDBJ databases">
        <title>Draft genome of the acidophilic iron oxidizer Ferrimicrobium acidiphilum strain T23.</title>
        <authorList>
            <person name="Poehlein A."/>
            <person name="Eisen S."/>
            <person name="Schloemann M."/>
            <person name="Johnson B.D."/>
            <person name="Daniel R."/>
            <person name="Muehling M."/>
        </authorList>
    </citation>
    <scope>NUCLEOTIDE SEQUENCE [LARGE SCALE GENOMIC DNA]</scope>
    <source>
        <strain evidence="3 4">T23</strain>
    </source>
</reference>
<sequence length="245" mass="26585">MFDGNFRASVDRRTAPVGRALSRAGISPDLLTVIGIVFSVGAGVAVGYGALYLGFGLLLLGAVPDLLDGPVAKASQISSSRGAFFDSFADRVSDLAILGGLAIYFLSIHDELFAVLSFFAYGFASLISYQRAKAESLGLSGKGGVMERAERVLLLLVGLLVHPLLRLVLLLLLLGSMVTVIQRFVSIWRQASRRPDRVAALARITNLRRVNRRRRVRSRASLQRFLPGTGRPTFARRNSSGRKRA</sequence>
<proteinExistence type="predicted"/>
<keyword evidence="4" id="KW-1185">Reference proteome</keyword>
<evidence type="ECO:0000256" key="2">
    <source>
        <dbReference type="SAM" id="Phobius"/>
    </source>
</evidence>
<dbReference type="Gene3D" id="1.20.120.1760">
    <property type="match status" value="1"/>
</dbReference>
<accession>A0A0D8FXA2</accession>
<gene>
    <name evidence="3" type="primary">pgsA1</name>
    <name evidence="3" type="ORF">FEAC_02650</name>
</gene>
<keyword evidence="3" id="KW-0808">Transferase</keyword>
<organism evidence="3 4">
    <name type="scientific">Ferrimicrobium acidiphilum DSM 19497</name>
    <dbReference type="NCBI Taxonomy" id="1121877"/>
    <lineage>
        <taxon>Bacteria</taxon>
        <taxon>Bacillati</taxon>
        <taxon>Actinomycetota</taxon>
        <taxon>Acidimicrobiia</taxon>
        <taxon>Acidimicrobiales</taxon>
        <taxon>Acidimicrobiaceae</taxon>
        <taxon>Ferrimicrobium</taxon>
    </lineage>
</organism>
<keyword evidence="2" id="KW-0812">Transmembrane</keyword>
<evidence type="ECO:0000256" key="1">
    <source>
        <dbReference type="SAM" id="MobiDB-lite"/>
    </source>
</evidence>
<dbReference type="EMBL" id="JXUW01000002">
    <property type="protein sequence ID" value="KJE77893.1"/>
    <property type="molecule type" value="Genomic_DNA"/>
</dbReference>